<comment type="caution">
    <text evidence="1">The sequence shown here is derived from an EMBL/GenBank/DDBJ whole genome shotgun (WGS) entry which is preliminary data.</text>
</comment>
<evidence type="ECO:0000313" key="2">
    <source>
        <dbReference type="Proteomes" id="UP000036958"/>
    </source>
</evidence>
<name>A0A0L8V7G9_9BACT</name>
<accession>A0A0L8V7G9</accession>
<sequence>MLISNFKNPKRKIKLFAVHYMNCTFLAQKHPETPTND</sequence>
<dbReference type="EMBL" id="LGIA01000164">
    <property type="protein sequence ID" value="KOH44391.1"/>
    <property type="molecule type" value="Genomic_DNA"/>
</dbReference>
<proteinExistence type="predicted"/>
<dbReference type="Proteomes" id="UP000036958">
    <property type="component" value="Unassembled WGS sequence"/>
</dbReference>
<dbReference type="STRING" id="1409788.NC99_28380"/>
<evidence type="ECO:0000313" key="1">
    <source>
        <dbReference type="EMBL" id="KOH44391.1"/>
    </source>
</evidence>
<dbReference type="AlphaFoldDB" id="A0A0L8V7G9"/>
<organism evidence="1 2">
    <name type="scientific">Sunxiuqinia dokdonensis</name>
    <dbReference type="NCBI Taxonomy" id="1409788"/>
    <lineage>
        <taxon>Bacteria</taxon>
        <taxon>Pseudomonadati</taxon>
        <taxon>Bacteroidota</taxon>
        <taxon>Bacteroidia</taxon>
        <taxon>Marinilabiliales</taxon>
        <taxon>Prolixibacteraceae</taxon>
        <taxon>Sunxiuqinia</taxon>
    </lineage>
</organism>
<reference evidence="2" key="1">
    <citation type="submission" date="2015-07" db="EMBL/GenBank/DDBJ databases">
        <title>Genome sequencing of Sunxiuqinia dokdonensis strain SK.</title>
        <authorList>
            <person name="Ahn S."/>
            <person name="Kim B.-C."/>
        </authorList>
    </citation>
    <scope>NUCLEOTIDE SEQUENCE [LARGE SCALE GENOMIC DNA]</scope>
    <source>
        <strain evidence="2">SK</strain>
    </source>
</reference>
<gene>
    <name evidence="1" type="ORF">NC99_28380</name>
</gene>
<keyword evidence="2" id="KW-1185">Reference proteome</keyword>
<protein>
    <submittedName>
        <fullName evidence="1">Uncharacterized protein</fullName>
    </submittedName>
</protein>